<evidence type="ECO:0000256" key="2">
    <source>
        <dbReference type="ARBA" id="ARBA00022448"/>
    </source>
</evidence>
<evidence type="ECO:0000313" key="11">
    <source>
        <dbReference type="Proteomes" id="UP000077266"/>
    </source>
</evidence>
<organism evidence="10 11">
    <name type="scientific">Exidia glandulosa HHB12029</name>
    <dbReference type="NCBI Taxonomy" id="1314781"/>
    <lineage>
        <taxon>Eukaryota</taxon>
        <taxon>Fungi</taxon>
        <taxon>Dikarya</taxon>
        <taxon>Basidiomycota</taxon>
        <taxon>Agaricomycotina</taxon>
        <taxon>Agaricomycetes</taxon>
        <taxon>Auriculariales</taxon>
        <taxon>Exidiaceae</taxon>
        <taxon>Exidia</taxon>
    </lineage>
</organism>
<evidence type="ECO:0000256" key="3">
    <source>
        <dbReference type="ARBA" id="ARBA00022692"/>
    </source>
</evidence>
<evidence type="ECO:0000256" key="4">
    <source>
        <dbReference type="ARBA" id="ARBA00022729"/>
    </source>
</evidence>
<evidence type="ECO:0000256" key="8">
    <source>
        <dbReference type="SAM" id="SignalP"/>
    </source>
</evidence>
<accession>A0A165I510</accession>
<feature type="domain" description="MRH" evidence="9">
    <location>
        <begin position="25"/>
        <end position="169"/>
    </location>
</feature>
<dbReference type="InParanoid" id="A0A165I510"/>
<gene>
    <name evidence="10" type="ORF">EXIGLDRAFT_692157</name>
</gene>
<reference evidence="10 11" key="1">
    <citation type="journal article" date="2016" name="Mol. Biol. Evol.">
        <title>Comparative Genomics of Early-Diverging Mushroom-Forming Fungi Provides Insights into the Origins of Lignocellulose Decay Capabilities.</title>
        <authorList>
            <person name="Nagy L.G."/>
            <person name="Riley R."/>
            <person name="Tritt A."/>
            <person name="Adam C."/>
            <person name="Daum C."/>
            <person name="Floudas D."/>
            <person name="Sun H."/>
            <person name="Yadav J.S."/>
            <person name="Pangilinan J."/>
            <person name="Larsson K.H."/>
            <person name="Matsuura K."/>
            <person name="Barry K."/>
            <person name="Labutti K."/>
            <person name="Kuo R."/>
            <person name="Ohm R.A."/>
            <person name="Bhattacharya S.S."/>
            <person name="Shirouzu T."/>
            <person name="Yoshinaga Y."/>
            <person name="Martin F.M."/>
            <person name="Grigoriev I.V."/>
            <person name="Hibbett D.S."/>
        </authorList>
    </citation>
    <scope>NUCLEOTIDE SEQUENCE [LARGE SCALE GENOMIC DNA]</scope>
    <source>
        <strain evidence="10 11">HHB12029</strain>
    </source>
</reference>
<dbReference type="InterPro" id="IPR044865">
    <property type="entry name" value="MRH_dom"/>
</dbReference>
<feature type="signal peptide" evidence="8">
    <location>
        <begin position="1"/>
        <end position="21"/>
    </location>
</feature>
<dbReference type="SMART" id="SM01404">
    <property type="entry name" value="CIMR"/>
    <property type="match status" value="1"/>
</dbReference>
<dbReference type="PANTHER" id="PTHR15071:SF0">
    <property type="entry name" value="MANNOSE 6-PHOSPHATE RECEPTOR-LIKE PROTEIN 1"/>
    <property type="match status" value="1"/>
</dbReference>
<evidence type="ECO:0000256" key="7">
    <source>
        <dbReference type="ARBA" id="ARBA00023157"/>
    </source>
</evidence>
<name>A0A165I510_EXIGL</name>
<keyword evidence="4 8" id="KW-0732">Signal</keyword>
<evidence type="ECO:0000259" key="9">
    <source>
        <dbReference type="PROSITE" id="PS51914"/>
    </source>
</evidence>
<dbReference type="Pfam" id="PF00878">
    <property type="entry name" value="CIMR"/>
    <property type="match status" value="1"/>
</dbReference>
<evidence type="ECO:0000256" key="5">
    <source>
        <dbReference type="ARBA" id="ARBA00022989"/>
    </source>
</evidence>
<dbReference type="Gene3D" id="2.70.130.10">
    <property type="entry name" value="Mannose-6-phosphate receptor binding domain"/>
    <property type="match status" value="1"/>
</dbReference>
<protein>
    <submittedName>
        <fullName evidence="10">Mannose 6-phosphate receptor domain-containing protein</fullName>
    </submittedName>
</protein>
<keyword evidence="10" id="KW-0675">Receptor</keyword>
<dbReference type="GO" id="GO:0010008">
    <property type="term" value="C:endosome membrane"/>
    <property type="evidence" value="ECO:0007669"/>
    <property type="project" value="UniProtKB-SubCell"/>
</dbReference>
<dbReference type="PANTHER" id="PTHR15071">
    <property type="entry name" value="MANNOSE-6-PHOSPHATE RECEPTOR FAMILY MEMBER"/>
    <property type="match status" value="1"/>
</dbReference>
<comment type="subcellular location">
    <subcellularLocation>
        <location evidence="1">Endomembrane system</location>
    </subcellularLocation>
</comment>
<proteinExistence type="predicted"/>
<dbReference type="GO" id="GO:0005537">
    <property type="term" value="F:D-mannose binding"/>
    <property type="evidence" value="ECO:0007669"/>
    <property type="project" value="InterPro"/>
</dbReference>
<dbReference type="Proteomes" id="UP000077266">
    <property type="component" value="Unassembled WGS sequence"/>
</dbReference>
<keyword evidence="7" id="KW-1015">Disulfide bond</keyword>
<evidence type="ECO:0000256" key="1">
    <source>
        <dbReference type="ARBA" id="ARBA00004308"/>
    </source>
</evidence>
<dbReference type="GO" id="GO:0038023">
    <property type="term" value="F:signaling receptor activity"/>
    <property type="evidence" value="ECO:0007669"/>
    <property type="project" value="InterPro"/>
</dbReference>
<evidence type="ECO:0000313" key="10">
    <source>
        <dbReference type="EMBL" id="KZV92906.1"/>
    </source>
</evidence>
<keyword evidence="11" id="KW-1185">Reference proteome</keyword>
<keyword evidence="5" id="KW-1133">Transmembrane helix</keyword>
<evidence type="ECO:0000256" key="6">
    <source>
        <dbReference type="ARBA" id="ARBA00023136"/>
    </source>
</evidence>
<dbReference type="InterPro" id="IPR009011">
    <property type="entry name" value="Man6P_isomerase_rcpt-bd_dom_sf"/>
</dbReference>
<sequence>MTVMRAAAALALAASVSLVGAADPTPCTLEHLGRYYDLRPLQSKTDYKVTSTLRDSKREFKLNVCGPVKSELWNPKVADDKVGAFFRGKDGDMSLGEPNSTFEIVDDAPTLFMLGGAACGGGKMSAAVRFECEPGAGVGSPKLAAQLPPDDDAACAFFFEWRTSAACPSNSSGGVGGLLVMFMSMYVTIPSSLPR</sequence>
<keyword evidence="2" id="KW-0813">Transport</keyword>
<dbReference type="OrthoDB" id="4504960at2759"/>
<dbReference type="GO" id="GO:0000139">
    <property type="term" value="C:Golgi membrane"/>
    <property type="evidence" value="ECO:0007669"/>
    <property type="project" value="UniProtKB-SubCell"/>
</dbReference>
<keyword evidence="3" id="KW-0812">Transmembrane</keyword>
<dbReference type="STRING" id="1314781.A0A165I510"/>
<feature type="chain" id="PRO_5007859064" evidence="8">
    <location>
        <begin position="22"/>
        <end position="195"/>
    </location>
</feature>
<keyword evidence="6" id="KW-0472">Membrane</keyword>
<dbReference type="EMBL" id="KV425999">
    <property type="protein sequence ID" value="KZV92906.1"/>
    <property type="molecule type" value="Genomic_DNA"/>
</dbReference>
<dbReference type="AlphaFoldDB" id="A0A165I510"/>
<dbReference type="PROSITE" id="PS51914">
    <property type="entry name" value="MRH"/>
    <property type="match status" value="1"/>
</dbReference>
<dbReference type="SUPFAM" id="SSF50911">
    <property type="entry name" value="Mannose 6-phosphate receptor domain"/>
    <property type="match status" value="1"/>
</dbReference>
<dbReference type="FunCoup" id="A0A165I510">
    <property type="interactions" value="73"/>
</dbReference>
<dbReference type="InterPro" id="IPR000479">
    <property type="entry name" value="CIMR_rpt"/>
</dbReference>